<dbReference type="RefSeq" id="WP_170195257.1">
    <property type="nucleotide sequence ID" value="NZ_JABBNB010000016.1"/>
</dbReference>
<name>A0A848KWR7_9ACTN</name>
<dbReference type="EMBL" id="JABBNB010000016">
    <property type="protein sequence ID" value="NMO02749.1"/>
    <property type="molecule type" value="Genomic_DNA"/>
</dbReference>
<dbReference type="InterPro" id="IPR023210">
    <property type="entry name" value="NADP_OxRdtase_dom"/>
</dbReference>
<comment type="caution">
    <text evidence="3">The sequence shown here is derived from an EMBL/GenBank/DDBJ whole genome shotgun (WGS) entry which is preliminary data.</text>
</comment>
<evidence type="ECO:0000259" key="2">
    <source>
        <dbReference type="Pfam" id="PF00248"/>
    </source>
</evidence>
<dbReference type="InterPro" id="IPR036812">
    <property type="entry name" value="NAD(P)_OxRdtase_dom_sf"/>
</dbReference>
<dbReference type="Proteomes" id="UP000550729">
    <property type="component" value="Unassembled WGS sequence"/>
</dbReference>
<accession>A0A848KWR7</accession>
<dbReference type="PANTHER" id="PTHR43364">
    <property type="entry name" value="NADH-SPECIFIC METHYLGLYOXAL REDUCTASE-RELATED"/>
    <property type="match status" value="1"/>
</dbReference>
<evidence type="ECO:0000313" key="3">
    <source>
        <dbReference type="EMBL" id="NMO02749.1"/>
    </source>
</evidence>
<evidence type="ECO:0000313" key="4">
    <source>
        <dbReference type="Proteomes" id="UP000550729"/>
    </source>
</evidence>
<dbReference type="Gene3D" id="3.20.20.100">
    <property type="entry name" value="NADP-dependent oxidoreductase domain"/>
    <property type="match status" value="1"/>
</dbReference>
<sequence>MRYRTLGRNNGLRVSEFALGAGNFGTRWGTGAEPKQARELYDAFVAAGGNFIDTADTYQFGESEELIGQFVAADRDDIVLATKFSVGAQPGGGISRTGNGRKNLRMAVEASLRRLNTDYIDLLWVHYPDALTPVEELLRAMDDLVREGKILYTGFSNFPAWRVSRAATLAEVRGWSPVSAIQVEYSLVERSADRELLPMAEALGLGALLWSPLGGGLLTGKYRASDEGRLTSLKTLVHTESTDQKATVIDAVLATAEQFGRPPAQIAIAWLRERARRSATSVIPIIGPRTTKQLADYLGALTVELPDDTYRHLEQISAPSLGIPHEANAVAVNGLQGGHAESFEPRRTPVA</sequence>
<dbReference type="Pfam" id="PF00248">
    <property type="entry name" value="Aldo_ket_red"/>
    <property type="match status" value="1"/>
</dbReference>
<organism evidence="3 4">
    <name type="scientific">Gordonia asplenii</name>
    <dbReference type="NCBI Taxonomy" id="2725283"/>
    <lineage>
        <taxon>Bacteria</taxon>
        <taxon>Bacillati</taxon>
        <taxon>Actinomycetota</taxon>
        <taxon>Actinomycetes</taxon>
        <taxon>Mycobacteriales</taxon>
        <taxon>Gordoniaceae</taxon>
        <taxon>Gordonia</taxon>
    </lineage>
</organism>
<keyword evidence="1" id="KW-0560">Oxidoreductase</keyword>
<reference evidence="3 4" key="1">
    <citation type="submission" date="2020-04" db="EMBL/GenBank/DDBJ databases">
        <title>Gordonia sp. nov. TBRC 11910.</title>
        <authorList>
            <person name="Suriyachadkun C."/>
        </authorList>
    </citation>
    <scope>NUCLEOTIDE SEQUENCE [LARGE SCALE GENOMIC DNA]</scope>
    <source>
        <strain evidence="3 4">TBRC 11910</strain>
    </source>
</reference>
<dbReference type="InterPro" id="IPR050523">
    <property type="entry name" value="AKR_Detox_Biosynth"/>
</dbReference>
<dbReference type="InterPro" id="IPR020471">
    <property type="entry name" value="AKR"/>
</dbReference>
<dbReference type="GO" id="GO:0016491">
    <property type="term" value="F:oxidoreductase activity"/>
    <property type="evidence" value="ECO:0007669"/>
    <property type="project" value="UniProtKB-KW"/>
</dbReference>
<dbReference type="SUPFAM" id="SSF51430">
    <property type="entry name" value="NAD(P)-linked oxidoreductase"/>
    <property type="match status" value="1"/>
</dbReference>
<gene>
    <name evidence="3" type="ORF">HH308_16165</name>
</gene>
<dbReference type="PANTHER" id="PTHR43364:SF4">
    <property type="entry name" value="NAD(P)-LINKED OXIDOREDUCTASE SUPERFAMILY PROTEIN"/>
    <property type="match status" value="1"/>
</dbReference>
<keyword evidence="4" id="KW-1185">Reference proteome</keyword>
<evidence type="ECO:0000256" key="1">
    <source>
        <dbReference type="ARBA" id="ARBA00023002"/>
    </source>
</evidence>
<dbReference type="AlphaFoldDB" id="A0A848KWR7"/>
<protein>
    <submittedName>
        <fullName evidence="3">Aldo/keto reductase</fullName>
    </submittedName>
</protein>
<feature type="domain" description="NADP-dependent oxidoreductase" evidence="2">
    <location>
        <begin position="18"/>
        <end position="317"/>
    </location>
</feature>
<proteinExistence type="predicted"/>
<dbReference type="CDD" id="cd19080">
    <property type="entry name" value="AKR_AKR9A_9B"/>
    <property type="match status" value="1"/>
</dbReference>
<dbReference type="GO" id="GO:0005829">
    <property type="term" value="C:cytosol"/>
    <property type="evidence" value="ECO:0007669"/>
    <property type="project" value="TreeGrafter"/>
</dbReference>
<dbReference type="PRINTS" id="PR00069">
    <property type="entry name" value="ALDKETRDTASE"/>
</dbReference>